<dbReference type="AlphaFoldDB" id="A0A388TKQ8"/>
<proteinExistence type="predicted"/>
<reference evidence="1 2" key="1">
    <citation type="journal article" date="2019" name="ISME J.">
        <title>Genome analyses of uncultured TG2/ZB3 bacteria in 'Margulisbacteria' specifically attached to ectosymbiotic spirochetes of protists in the termite gut.</title>
        <authorList>
            <person name="Utami Y.D."/>
            <person name="Kuwahara H."/>
            <person name="Igai K."/>
            <person name="Murakami T."/>
            <person name="Sugaya K."/>
            <person name="Morikawa T."/>
            <person name="Nagura Y."/>
            <person name="Yuki M."/>
            <person name="Deevong P."/>
            <person name="Inoue T."/>
            <person name="Kihara K."/>
            <person name="Lo N."/>
            <person name="Yamada A."/>
            <person name="Ohkuma M."/>
            <person name="Hongoh Y."/>
        </authorList>
    </citation>
    <scope>NUCLEOTIDE SEQUENCE [LARGE SCALE GENOMIC DNA]</scope>
    <source>
        <strain evidence="1">RsDinE6-01</strain>
    </source>
</reference>
<sequence length="55" mass="6511">MSPVFDYETISRNLHISRDVIGKFEKEAMNEFPQDNMLRELHILRALKAYASTRK</sequence>
<dbReference type="Proteomes" id="UP000282196">
    <property type="component" value="Unassembled WGS sequence"/>
</dbReference>
<evidence type="ECO:0000313" key="1">
    <source>
        <dbReference type="EMBL" id="GBR77616.1"/>
    </source>
</evidence>
<organism evidence="1 2">
    <name type="scientific">Candidatus Termititenax dinenymphae</name>
    <dbReference type="NCBI Taxonomy" id="2218523"/>
    <lineage>
        <taxon>Bacteria</taxon>
        <taxon>Bacillati</taxon>
        <taxon>Candidatus Margulisiibacteriota</taxon>
        <taxon>Candidatus Termititenacia</taxon>
        <taxon>Candidatus Termititenacales</taxon>
        <taxon>Candidatus Termititenacaceae</taxon>
        <taxon>Candidatus Termititenax</taxon>
    </lineage>
</organism>
<protein>
    <submittedName>
        <fullName evidence="1">Uncharacterized protein</fullName>
    </submittedName>
</protein>
<name>A0A388TKQ8_9BACT</name>
<comment type="caution">
    <text evidence="1">The sequence shown here is derived from an EMBL/GenBank/DDBJ whole genome shotgun (WGS) entry which is preliminary data.</text>
</comment>
<dbReference type="EMBL" id="BGZP01000007">
    <property type="protein sequence ID" value="GBR77616.1"/>
    <property type="molecule type" value="Genomic_DNA"/>
</dbReference>
<keyword evidence="2" id="KW-1185">Reference proteome</keyword>
<accession>A0A388TKQ8</accession>
<evidence type="ECO:0000313" key="2">
    <source>
        <dbReference type="Proteomes" id="UP000282196"/>
    </source>
</evidence>
<gene>
    <name evidence="1" type="ORF">RDn1_275</name>
</gene>